<dbReference type="EMBL" id="WKKG01000007">
    <property type="protein sequence ID" value="MRX68927.1"/>
    <property type="molecule type" value="Genomic_DNA"/>
</dbReference>
<gene>
    <name evidence="2" type="ORF">GJU42_13235</name>
    <name evidence="3" type="ORF">SAMN06265349_104396</name>
</gene>
<dbReference type="Pfam" id="PF08487">
    <property type="entry name" value="VIT"/>
    <property type="match status" value="1"/>
</dbReference>
<reference evidence="3 4" key="1">
    <citation type="submission" date="2017-05" db="EMBL/GenBank/DDBJ databases">
        <authorList>
            <person name="Varghese N."/>
            <person name="Submissions S."/>
        </authorList>
    </citation>
    <scope>NUCLEOTIDE SEQUENCE [LARGE SCALE GENOMIC DNA]</scope>
    <source>
        <strain evidence="3 4">DSM 19382</strain>
    </source>
</reference>
<dbReference type="SUPFAM" id="SSF48452">
    <property type="entry name" value="TPR-like"/>
    <property type="match status" value="1"/>
</dbReference>
<name>A0A521EDE0_9FLAO</name>
<proteinExistence type="predicted"/>
<dbReference type="Proteomes" id="UP000468990">
    <property type="component" value="Unassembled WGS sequence"/>
</dbReference>
<evidence type="ECO:0000259" key="1">
    <source>
        <dbReference type="PROSITE" id="PS51468"/>
    </source>
</evidence>
<dbReference type="SUPFAM" id="SSF49464">
    <property type="entry name" value="Carboxypeptidase regulatory domain-like"/>
    <property type="match status" value="1"/>
</dbReference>
<dbReference type="AlphaFoldDB" id="A0A521EDE0"/>
<dbReference type="InterPro" id="IPR011990">
    <property type="entry name" value="TPR-like_helical_dom_sf"/>
</dbReference>
<evidence type="ECO:0000313" key="2">
    <source>
        <dbReference type="EMBL" id="MRX68927.1"/>
    </source>
</evidence>
<evidence type="ECO:0000313" key="3">
    <source>
        <dbReference type="EMBL" id="SMO81929.1"/>
    </source>
</evidence>
<dbReference type="SUPFAM" id="SSF56935">
    <property type="entry name" value="Porins"/>
    <property type="match status" value="1"/>
</dbReference>
<dbReference type="Gene3D" id="2.60.40.1120">
    <property type="entry name" value="Carboxypeptidase-like, regulatory domain"/>
    <property type="match status" value="1"/>
</dbReference>
<feature type="domain" description="VIT" evidence="1">
    <location>
        <begin position="34"/>
        <end position="162"/>
    </location>
</feature>
<dbReference type="InterPro" id="IPR013694">
    <property type="entry name" value="VIT"/>
</dbReference>
<dbReference type="Gene3D" id="1.25.40.10">
    <property type="entry name" value="Tetratricopeptide repeat domain"/>
    <property type="match status" value="1"/>
</dbReference>
<evidence type="ECO:0000313" key="5">
    <source>
        <dbReference type="Proteomes" id="UP000468990"/>
    </source>
</evidence>
<dbReference type="Proteomes" id="UP000317289">
    <property type="component" value="Unassembled WGS sequence"/>
</dbReference>
<keyword evidence="3" id="KW-0675">Receptor</keyword>
<keyword evidence="5" id="KW-1185">Reference proteome</keyword>
<dbReference type="EMBL" id="FXTA01000004">
    <property type="protein sequence ID" value="SMO81929.1"/>
    <property type="molecule type" value="Genomic_DNA"/>
</dbReference>
<reference evidence="2 5" key="2">
    <citation type="submission" date="2019-11" db="EMBL/GenBank/DDBJ databases">
        <title>Flavobacterium resistens genome.</title>
        <authorList>
            <person name="Wilson V.M."/>
            <person name="Newman J.D."/>
        </authorList>
    </citation>
    <scope>NUCLEOTIDE SEQUENCE [LARGE SCALE GENOMIC DNA]</scope>
    <source>
        <strain evidence="2 5">DSM 19382</strain>
    </source>
</reference>
<dbReference type="RefSeq" id="WP_154275359.1">
    <property type="nucleotide sequence ID" value="NZ_FXTA01000004.1"/>
</dbReference>
<dbReference type="InterPro" id="IPR008969">
    <property type="entry name" value="CarboxyPept-like_regulatory"/>
</dbReference>
<dbReference type="InterPro" id="IPR037066">
    <property type="entry name" value="Plug_dom_sf"/>
</dbReference>
<dbReference type="PROSITE" id="PS51468">
    <property type="entry name" value="VIT"/>
    <property type="match status" value="1"/>
</dbReference>
<dbReference type="Gene3D" id="2.170.130.10">
    <property type="entry name" value="TonB-dependent receptor, plug domain"/>
    <property type="match status" value="1"/>
</dbReference>
<organism evidence="3 4">
    <name type="scientific">Flavobacterium resistens</name>
    <dbReference type="NCBI Taxonomy" id="443612"/>
    <lineage>
        <taxon>Bacteria</taxon>
        <taxon>Pseudomonadati</taxon>
        <taxon>Bacteroidota</taxon>
        <taxon>Flavobacteriia</taxon>
        <taxon>Flavobacteriales</taxon>
        <taxon>Flavobacteriaceae</taxon>
        <taxon>Flavobacterium</taxon>
    </lineage>
</organism>
<dbReference type="InterPro" id="IPR023997">
    <property type="entry name" value="TonB-dep_OMP_SusC/RagA_CS"/>
</dbReference>
<accession>A0A521EDE0</accession>
<dbReference type="Pfam" id="PF13715">
    <property type="entry name" value="CarbopepD_reg_2"/>
    <property type="match status" value="1"/>
</dbReference>
<evidence type="ECO:0000313" key="4">
    <source>
        <dbReference type="Proteomes" id="UP000317289"/>
    </source>
</evidence>
<protein>
    <submittedName>
        <fullName evidence="3">TonB-dependent outer membrane receptor, SusC/RagA subfamily, signature region</fullName>
    </submittedName>
    <submittedName>
        <fullName evidence="2">TonB-dependent receptor plug domain-containing protein</fullName>
    </submittedName>
</protein>
<dbReference type="NCBIfam" id="TIGR04057">
    <property type="entry name" value="SusC_RagA_signa"/>
    <property type="match status" value="1"/>
</dbReference>
<sequence length="1195" mass="134386">MKLKLFSSAPGIFQMNLNVLLFFLFFIGTKTFAQSPELTVKGEEPEKVRMNKLFVNVKVVGNIAYTTAEMHFFNSGTRQMEAELIFPLPENVSVSRYAIDINGKLREAVPVNKNKGKQVFEAIEHRRVDPGLLEKVDGNNFKTRIYPLMPNGERTVVIGYEEELSAFDKDNMAYQLVSRFPKKLDKFEINVSVLGTSTAPTVTENSGNEITFSKWNQAFQASIKKENYQPAEKIVLKIPIQQNIPSVLMQDVGGQHYFYGNTFIEGNKTVKKIPASIGLIWDNSLSCQNRDLKKELNLLDAYFQKIKNTKVTLYFLNYTFDKQQEYIVSNGNWDALKAVLEKTKYDGGTRFSQLNFTGQDEYLFFTDGLSSLSENLLPKTKKPVYTITSSVSADFAFLNFSSTKTGGNFINLNQINSETALDKLTNSSLKFLGIKENLTVTDLFPMEGTSVSGNFSFSGISLNPKNEIILLFGYNNEAVLERKIILDGAVQNTNDINVEKLWAQKKIANLELEYAKNADEIELLGKKFGIVTKNTSLIVLENLSDYILYDILPPAELREEFDRIKKQERDATLAQQRNNWESIESYFASINAWWKKDTKYSASKLASKSKIKNSQRANNNVANTILRSSQTVPAGFISGIVLDGNSQPLPGASIIINGRSEGVQTDFDGKFTIKAPQNTIFNITYIGFEPARVNVGRNNLVSIRLRENSQTLSEVVTIAGYETIKGDPDAVLTIDEPVGSGTAVAVEEDNNVYNMTPQDNSAPVITELKDKKVGSEVVVVADGIQRKRDLVGVSAESAVKNKDAVQDIKPEVAGQVVKTIQNETNLDRGYLAGDSKKPLIIVDGQFYEGELTDLKSDDIDTVDVLKDASRIATYGSRGANGVIIITTKKKSSNSVVQTKSWNPDRLYLKALASAPKEKQYDLYFELRKAQERNPSFYFDVAHFFYNQGDVKKALLIISNIADLGLENHQLYKTLTYTLREWKDYGDAVFTAKQVAKWREHEPQSLRDYALTLEDAGKYQEAFDELVKSLEVNYYGEMSGQYEGVEDIVLMDINRIMKEHPGLKTGKLDKKYIAKMPVDVRIIMNWNQMDVDLDLHVIEPTGEECYYSHTSTEIGGRFSKDFTQGYGPEQYLIRNAVKGKYKIKTNFFGETTLTENGPATVMIEIYTTKAGKTSRTLKTIQIGKIKENEILAEIVW</sequence>